<dbReference type="GeneID" id="77726608"/>
<dbReference type="RefSeq" id="XP_052944403.1">
    <property type="nucleotide sequence ID" value="XM_053087403.1"/>
</dbReference>
<keyword evidence="3" id="KW-1185">Reference proteome</keyword>
<gene>
    <name evidence="2" type="ORF">MKK02DRAFT_27805</name>
</gene>
<proteinExistence type="predicted"/>
<evidence type="ECO:0000256" key="1">
    <source>
        <dbReference type="SAM" id="MobiDB-lite"/>
    </source>
</evidence>
<evidence type="ECO:0000313" key="2">
    <source>
        <dbReference type="EMBL" id="KAI9634626.1"/>
    </source>
</evidence>
<name>A0AA38H6K6_9TREE</name>
<evidence type="ECO:0000313" key="3">
    <source>
        <dbReference type="Proteomes" id="UP001164286"/>
    </source>
</evidence>
<dbReference type="EMBL" id="JAKWFO010000006">
    <property type="protein sequence ID" value="KAI9634626.1"/>
    <property type="molecule type" value="Genomic_DNA"/>
</dbReference>
<sequence length="865" mass="94640">MPLPASPKTTSEAERIATVPLSDVEMAQPAELAPINAAAEVEAIPPTPTGTSIRLPAFPPHAVVKTSVSPEKREVALPPPSPAGEGEEAGQARGEGLRWNPRPKLSVASAPGVVVSGKGDGVRSGWGNLPQNLLRIVLSYAAASLPVHVTLRNRWQRDVLVAPIIVALNSREWLANIRRVSPGWRRAIDHHPHWYTLINLLYPSYDPATADPPPKNPSARSGSKTITIRAPTPFQRAKRVCSQICIPCTVAYPTHPHPFPAAHRDAAIWIHRLGWVRICAWHDDQFCHACLLSNRPPHGNDRGRSVGLQLSTEGDIDEADEYRSIEAYVCELCRFNALDSAIIRQLRSCARGGGVIRGDKIQWNGFSEYTDYIATGNDTARSTAEVLVAMWSLMSQTRFTDLTRWGRELQGLEFQARMSFYNGQGGETREARARRWKLTVLLQPYKSIDVEVDEEVKRKTLLNWDWELRARGMDLIEELKEEAMSEALNAKFREVVSDAAMNHFVAARIRSGIWVLPSTEADILSAVPRFAHPRYPPGDLFPLAPLAHTVVHPFPSDPTILALPKPDVDHPKLTGIFRLDPPAPIGAPTFGTEYILPPHTIVQALDTKFMVHLRGLLWPAMRRLMAGIVDAVGDDQTAETVCAGMSVREVLEGLRGQQVWFTQKAANRRERDEVLKAMKEAEAEAAATATVTEAEGLDVDIDGEPMPITVHIPAKSVPDSPRVELVLEEEEEEGLAPVSSIIEVHHEEPVIVNPASTLGKRKTPPADLAQEGEHASDRSRQARRSREGSAPITGSTITTATSTSTPEDVVMPITPEDVIIEALQNVPDALTAAEKPTGVRVGSPIKAKANLLVVEVDGEAQAGGE</sequence>
<protein>
    <submittedName>
        <fullName evidence="2">Uncharacterized protein</fullName>
    </submittedName>
</protein>
<organism evidence="2 3">
    <name type="scientific">Dioszegia hungarica</name>
    <dbReference type="NCBI Taxonomy" id="4972"/>
    <lineage>
        <taxon>Eukaryota</taxon>
        <taxon>Fungi</taxon>
        <taxon>Dikarya</taxon>
        <taxon>Basidiomycota</taxon>
        <taxon>Agaricomycotina</taxon>
        <taxon>Tremellomycetes</taxon>
        <taxon>Tremellales</taxon>
        <taxon>Bulleribasidiaceae</taxon>
        <taxon>Dioszegia</taxon>
    </lineage>
</organism>
<feature type="region of interest" description="Disordered" evidence="1">
    <location>
        <begin position="65"/>
        <end position="101"/>
    </location>
</feature>
<comment type="caution">
    <text evidence="2">The sequence shown here is derived from an EMBL/GenBank/DDBJ whole genome shotgun (WGS) entry which is preliminary data.</text>
</comment>
<feature type="region of interest" description="Disordered" evidence="1">
    <location>
        <begin position="752"/>
        <end position="809"/>
    </location>
</feature>
<feature type="compositionally biased region" description="Basic and acidic residues" evidence="1">
    <location>
        <begin position="771"/>
        <end position="787"/>
    </location>
</feature>
<reference evidence="2" key="1">
    <citation type="journal article" date="2022" name="G3 (Bethesda)">
        <title>High quality genome of the basidiomycete yeast Dioszegia hungarica PDD-24b-2 isolated from cloud water.</title>
        <authorList>
            <person name="Jarrige D."/>
            <person name="Haridas S."/>
            <person name="Bleykasten-Grosshans C."/>
            <person name="Joly M."/>
            <person name="Nadalig T."/>
            <person name="Sancelme M."/>
            <person name="Vuilleumier S."/>
            <person name="Grigoriev I.V."/>
            <person name="Amato P."/>
            <person name="Bringel F."/>
        </authorList>
    </citation>
    <scope>NUCLEOTIDE SEQUENCE</scope>
    <source>
        <strain evidence="2">PDD-24b-2</strain>
    </source>
</reference>
<accession>A0AA38H6K6</accession>
<dbReference type="AlphaFoldDB" id="A0AA38H6K6"/>
<feature type="compositionally biased region" description="Low complexity" evidence="1">
    <location>
        <begin position="788"/>
        <end position="806"/>
    </location>
</feature>
<dbReference type="Proteomes" id="UP001164286">
    <property type="component" value="Unassembled WGS sequence"/>
</dbReference>